<dbReference type="Pfam" id="PF03403">
    <property type="entry name" value="PAF-AH_p_II"/>
    <property type="match status" value="2"/>
</dbReference>
<name>A0ABQ3YDN7_9ACTN</name>
<keyword evidence="1" id="KW-0378">Hydrolase</keyword>
<keyword evidence="4" id="KW-0732">Signal</keyword>
<proteinExistence type="predicted"/>
<evidence type="ECO:0000313" key="6">
    <source>
        <dbReference type="Proteomes" id="UP000609879"/>
    </source>
</evidence>
<sequence length="384" mass="41232">MSTMNRTRLWHRFAALPVLALAAAVLPAPAATAATATAAAPPEAVLELPEPGGPYRVGVTDLHLVDRHRADPWVPERRRELMVSLWFPAASRGGTPDRYVSAAESRAILTEFGMTDVPADLLSGVRVHARTGVRPLARPGGWPLVVLSPGFSQPRSSLTSLAEDLASRGYVVAGVDHTYEAAAVTFPDGRVAGCSVCRLEEAGKLDQEYLVRGRAQDISFVLDELTRRRTGVRVDADRIAVVGYSVGGAAAAAAIQRDRRIDAGANIDGTFFPAITKDLGRPFLMIGSDLDRGAANDPTWAASWAHLTGWRRWLTVTGSTHGSFPDYGVIGDQLGLPSPPLSGERATEITRQYVAAFAGRHLRHHPSPLLNGPSADYPEVVFER</sequence>
<dbReference type="Gene3D" id="3.40.50.1820">
    <property type="entry name" value="alpha/beta hydrolase"/>
    <property type="match status" value="1"/>
</dbReference>
<reference evidence="5 6" key="1">
    <citation type="submission" date="2021-01" db="EMBL/GenBank/DDBJ databases">
        <title>Whole genome shotgun sequence of Actinoplanes deccanensis NBRC 13994.</title>
        <authorList>
            <person name="Komaki H."/>
            <person name="Tamura T."/>
        </authorList>
    </citation>
    <scope>NUCLEOTIDE SEQUENCE [LARGE SCALE GENOMIC DNA]</scope>
    <source>
        <strain evidence="5 6">NBRC 13994</strain>
    </source>
</reference>
<gene>
    <name evidence="5" type="ORF">Ade02nite_67270</name>
</gene>
<dbReference type="Proteomes" id="UP000609879">
    <property type="component" value="Unassembled WGS sequence"/>
</dbReference>
<dbReference type="RefSeq" id="WP_239169245.1">
    <property type="nucleotide sequence ID" value="NZ_BOMI01000137.1"/>
</dbReference>
<dbReference type="EMBL" id="BOMI01000137">
    <property type="protein sequence ID" value="GID78086.1"/>
    <property type="molecule type" value="Genomic_DNA"/>
</dbReference>
<protein>
    <submittedName>
        <fullName evidence="5">Lipase</fullName>
    </submittedName>
</protein>
<dbReference type="PANTHER" id="PTHR10272">
    <property type="entry name" value="PLATELET-ACTIVATING FACTOR ACETYLHYDROLASE"/>
    <property type="match status" value="1"/>
</dbReference>
<feature type="chain" id="PRO_5046738245" evidence="4">
    <location>
        <begin position="31"/>
        <end position="384"/>
    </location>
</feature>
<dbReference type="PANTHER" id="PTHR10272:SF0">
    <property type="entry name" value="PLATELET-ACTIVATING FACTOR ACETYLHYDROLASE"/>
    <property type="match status" value="1"/>
</dbReference>
<keyword evidence="2" id="KW-0442">Lipid degradation</keyword>
<evidence type="ECO:0000313" key="5">
    <source>
        <dbReference type="EMBL" id="GID78086.1"/>
    </source>
</evidence>
<accession>A0ABQ3YDN7</accession>
<organism evidence="5 6">
    <name type="scientific">Paractinoplanes deccanensis</name>
    <dbReference type="NCBI Taxonomy" id="113561"/>
    <lineage>
        <taxon>Bacteria</taxon>
        <taxon>Bacillati</taxon>
        <taxon>Actinomycetota</taxon>
        <taxon>Actinomycetes</taxon>
        <taxon>Micromonosporales</taxon>
        <taxon>Micromonosporaceae</taxon>
        <taxon>Paractinoplanes</taxon>
    </lineage>
</organism>
<dbReference type="InterPro" id="IPR029058">
    <property type="entry name" value="AB_hydrolase_fold"/>
</dbReference>
<comment type="caution">
    <text evidence="5">The sequence shown here is derived from an EMBL/GenBank/DDBJ whole genome shotgun (WGS) entry which is preliminary data.</text>
</comment>
<dbReference type="SUPFAM" id="SSF53474">
    <property type="entry name" value="alpha/beta-Hydrolases"/>
    <property type="match status" value="1"/>
</dbReference>
<evidence type="ECO:0000256" key="2">
    <source>
        <dbReference type="ARBA" id="ARBA00022963"/>
    </source>
</evidence>
<feature type="signal peptide" evidence="4">
    <location>
        <begin position="1"/>
        <end position="30"/>
    </location>
</feature>
<keyword evidence="3" id="KW-0443">Lipid metabolism</keyword>
<evidence type="ECO:0000256" key="1">
    <source>
        <dbReference type="ARBA" id="ARBA00022801"/>
    </source>
</evidence>
<evidence type="ECO:0000256" key="3">
    <source>
        <dbReference type="ARBA" id="ARBA00023098"/>
    </source>
</evidence>
<keyword evidence="6" id="KW-1185">Reference proteome</keyword>
<evidence type="ECO:0000256" key="4">
    <source>
        <dbReference type="SAM" id="SignalP"/>
    </source>
</evidence>